<evidence type="ECO:0000256" key="3">
    <source>
        <dbReference type="ARBA" id="ARBA00022722"/>
    </source>
</evidence>
<name>A0A136JFM5_9PEZI</name>
<dbReference type="SMART" id="SM00479">
    <property type="entry name" value="EXOIII"/>
    <property type="match status" value="1"/>
</dbReference>
<dbReference type="InterPro" id="IPR012337">
    <property type="entry name" value="RNaseH-like_sf"/>
</dbReference>
<evidence type="ECO:0000256" key="2">
    <source>
        <dbReference type="ARBA" id="ARBA00006357"/>
    </source>
</evidence>
<dbReference type="PANTHER" id="PTHR12801:SF115">
    <property type="entry name" value="FI18136P1-RELATED"/>
    <property type="match status" value="1"/>
</dbReference>
<feature type="compositionally biased region" description="Basic residues" evidence="7">
    <location>
        <begin position="201"/>
        <end position="211"/>
    </location>
</feature>
<evidence type="ECO:0000313" key="9">
    <source>
        <dbReference type="EMBL" id="KXJ95944.1"/>
    </source>
</evidence>
<dbReference type="GO" id="GO:0005634">
    <property type="term" value="C:nucleus"/>
    <property type="evidence" value="ECO:0007669"/>
    <property type="project" value="UniProtKB-SubCell"/>
</dbReference>
<dbReference type="GO" id="GO:0004527">
    <property type="term" value="F:exonuclease activity"/>
    <property type="evidence" value="ECO:0007669"/>
    <property type="project" value="UniProtKB-KW"/>
</dbReference>
<evidence type="ECO:0000256" key="5">
    <source>
        <dbReference type="ARBA" id="ARBA00022839"/>
    </source>
</evidence>
<dbReference type="Pfam" id="PF00929">
    <property type="entry name" value="RNase_T"/>
    <property type="match status" value="1"/>
</dbReference>
<reference evidence="10" key="1">
    <citation type="submission" date="2016-02" db="EMBL/GenBank/DDBJ databases">
        <title>Draft genome sequence of Microdochium bolleyi, a fungal endophyte of beachgrass.</title>
        <authorList>
            <consortium name="DOE Joint Genome Institute"/>
            <person name="David A.S."/>
            <person name="May G."/>
            <person name="Haridas S."/>
            <person name="Lim J."/>
            <person name="Wang M."/>
            <person name="Labutti K."/>
            <person name="Lipzen A."/>
            <person name="Barry K."/>
            <person name="Grigoriev I.V."/>
        </authorList>
    </citation>
    <scope>NUCLEOTIDE SEQUENCE [LARGE SCALE GENOMIC DNA]</scope>
    <source>
        <strain evidence="10">J235TASD1</strain>
    </source>
</reference>
<evidence type="ECO:0000313" key="10">
    <source>
        <dbReference type="Proteomes" id="UP000070501"/>
    </source>
</evidence>
<dbReference type="InterPro" id="IPR036397">
    <property type="entry name" value="RNaseH_sf"/>
</dbReference>
<keyword evidence="5" id="KW-0269">Exonuclease</keyword>
<dbReference type="InterPro" id="IPR013520">
    <property type="entry name" value="Ribonucl_H"/>
</dbReference>
<dbReference type="STRING" id="196109.A0A136JFM5"/>
<feature type="region of interest" description="Disordered" evidence="7">
    <location>
        <begin position="344"/>
        <end position="380"/>
    </location>
</feature>
<feature type="domain" description="Exonuclease" evidence="8">
    <location>
        <begin position="450"/>
        <end position="610"/>
    </location>
</feature>
<keyword evidence="6" id="KW-0539">Nucleus</keyword>
<dbReference type="OrthoDB" id="206335at2759"/>
<feature type="region of interest" description="Disordered" evidence="7">
    <location>
        <begin position="160"/>
        <end position="218"/>
    </location>
</feature>
<comment type="similarity">
    <text evidence="2">Belongs to the REXO1/REXO3 family.</text>
</comment>
<dbReference type="Gene3D" id="3.30.420.10">
    <property type="entry name" value="Ribonuclease H-like superfamily/Ribonuclease H"/>
    <property type="match status" value="1"/>
</dbReference>
<dbReference type="InterPro" id="IPR047021">
    <property type="entry name" value="REXO1/3/4-like"/>
</dbReference>
<keyword evidence="10" id="KW-1185">Reference proteome</keyword>
<dbReference type="FunCoup" id="A0A136JFM5">
    <property type="interactions" value="214"/>
</dbReference>
<feature type="compositionally biased region" description="Basic and acidic residues" evidence="7">
    <location>
        <begin position="360"/>
        <end position="380"/>
    </location>
</feature>
<comment type="subcellular location">
    <subcellularLocation>
        <location evidence="1">Nucleus</location>
    </subcellularLocation>
</comment>
<dbReference type="GO" id="GO:0003676">
    <property type="term" value="F:nucleic acid binding"/>
    <property type="evidence" value="ECO:0007669"/>
    <property type="project" value="InterPro"/>
</dbReference>
<dbReference type="InParanoid" id="A0A136JFM5"/>
<accession>A0A136JFM5</accession>
<evidence type="ECO:0000256" key="7">
    <source>
        <dbReference type="SAM" id="MobiDB-lite"/>
    </source>
</evidence>
<evidence type="ECO:0000256" key="6">
    <source>
        <dbReference type="ARBA" id="ARBA00023242"/>
    </source>
</evidence>
<proteinExistence type="inferred from homology"/>
<dbReference type="SUPFAM" id="SSF53098">
    <property type="entry name" value="Ribonuclease H-like"/>
    <property type="match status" value="1"/>
</dbReference>
<keyword evidence="3" id="KW-0540">Nuclease</keyword>
<protein>
    <recommendedName>
        <fullName evidence="8">Exonuclease domain-containing protein</fullName>
    </recommendedName>
</protein>
<dbReference type="PANTHER" id="PTHR12801">
    <property type="entry name" value="RNA EXONUCLEASE REXO1 / RECO3 FAMILY MEMBER-RELATED"/>
    <property type="match status" value="1"/>
</dbReference>
<evidence type="ECO:0000256" key="4">
    <source>
        <dbReference type="ARBA" id="ARBA00022801"/>
    </source>
</evidence>
<dbReference type="InterPro" id="IPR034922">
    <property type="entry name" value="REX1-like_exo"/>
</dbReference>
<dbReference type="FunFam" id="3.30.420.10:FF:000019">
    <property type="entry name" value="RNA exonuclease NEF-sp"/>
    <property type="match status" value="1"/>
</dbReference>
<sequence>MDDNAHPPQDDPLTDQEALAALINNASESVLGEIHQSLANLANAENPLHADFTLAEFDVNDVSGLTHSHHDGTGIDLSAHDLVGTLPPDLSGHLSHDALSHGLSHDMSNGLSHDMTADLKYDLPQDLSQHLMAQIHDPIVTGDLQPTIPAEAQLPRPDLLASDAPKVEPPQNESSTPSDASLKRSAPHDEDDEGWETVDRRSKKPKKPKKIPPKDSSNYPSITFNYNAKLQSKIGLDHLRNLILYIFAEGVAPQWVSISHRPQFRKLVAIMVPGLEEAMFKQDVDLSTYNDLAANVGQSRVLTSPDDYYPRLLKKEELPEILKDFADMFPHLWPVRTPGSEKFGTMRSPMGTMLTAPADQSKDDKRTKGPQHAKEPRGWKDDRTRITEFLTMAEDFQANGYVLHPACLPADRRQTFQPLLGWVYTRVNNLEDGDVPEEHIQQGSITAGRTVLALDCEMCVTGPEEYSLTRISLVNWDGSVVMDELVKPDKPIIDYVTRFSGITEEMLAPVTTTLADIQTKLLDILHQHTILIGHSLDSDLKALRLSHPFVVDTAIIYPHARGPPLKNSLKFLTQRFLKREIQKGAAGHDSIEDAKACLDLVRQKCEKGKSWGNHESQGENLFRRLHRTGKAYRANGGADATGGKAIGKTSAMVDWGDPMKGAGAASTFPIGCQSDEDVVSGISRAVHGDPVAERIPAGGVDFVFARFRELEAYQGWWNRNRDLDGTSSALQPPDHLASSGMTLETCLRNLAERIKRVHDLLPPCTGFIVFSGSGDPREMSRLQAMQAQFKKEYNTPGNKWDELTVKWTDREDQALKKAVGVARNGIGFIGVK</sequence>
<dbReference type="Proteomes" id="UP000070501">
    <property type="component" value="Unassembled WGS sequence"/>
</dbReference>
<dbReference type="CDD" id="cd06145">
    <property type="entry name" value="REX1_like"/>
    <property type="match status" value="1"/>
</dbReference>
<dbReference type="EMBL" id="KQ964246">
    <property type="protein sequence ID" value="KXJ95944.1"/>
    <property type="molecule type" value="Genomic_DNA"/>
</dbReference>
<evidence type="ECO:0000259" key="8">
    <source>
        <dbReference type="SMART" id="SM00479"/>
    </source>
</evidence>
<keyword evidence="4" id="KW-0378">Hydrolase</keyword>
<dbReference type="AlphaFoldDB" id="A0A136JFM5"/>
<evidence type="ECO:0000256" key="1">
    <source>
        <dbReference type="ARBA" id="ARBA00004123"/>
    </source>
</evidence>
<organism evidence="9 10">
    <name type="scientific">Microdochium bolleyi</name>
    <dbReference type="NCBI Taxonomy" id="196109"/>
    <lineage>
        <taxon>Eukaryota</taxon>
        <taxon>Fungi</taxon>
        <taxon>Dikarya</taxon>
        <taxon>Ascomycota</taxon>
        <taxon>Pezizomycotina</taxon>
        <taxon>Sordariomycetes</taxon>
        <taxon>Xylariomycetidae</taxon>
        <taxon>Xylariales</taxon>
        <taxon>Microdochiaceae</taxon>
        <taxon>Microdochium</taxon>
    </lineage>
</organism>
<gene>
    <name evidence="9" type="ORF">Micbo1qcDRAFT_158078</name>
</gene>